<evidence type="ECO:0000256" key="1">
    <source>
        <dbReference type="ARBA" id="ARBA00022741"/>
    </source>
</evidence>
<organism evidence="4">
    <name type="scientific">freshwater metagenome</name>
    <dbReference type="NCBI Taxonomy" id="449393"/>
    <lineage>
        <taxon>unclassified sequences</taxon>
        <taxon>metagenomes</taxon>
        <taxon>ecological metagenomes</taxon>
    </lineage>
</organism>
<dbReference type="Pfam" id="PF13604">
    <property type="entry name" value="AAA_30"/>
    <property type="match status" value="1"/>
</dbReference>
<evidence type="ECO:0000313" key="4">
    <source>
        <dbReference type="EMBL" id="CAB4568940.1"/>
    </source>
</evidence>
<name>A0A6J6DXK7_9ZZZZ</name>
<dbReference type="GO" id="GO:0005524">
    <property type="term" value="F:ATP binding"/>
    <property type="evidence" value="ECO:0007669"/>
    <property type="project" value="UniProtKB-KW"/>
</dbReference>
<keyword evidence="1" id="KW-0547">Nucleotide-binding</keyword>
<dbReference type="Pfam" id="PF08751">
    <property type="entry name" value="TrwC"/>
    <property type="match status" value="1"/>
</dbReference>
<dbReference type="InterPro" id="IPR014862">
    <property type="entry name" value="TrwC"/>
</dbReference>
<accession>A0A6J6DXK7</accession>
<dbReference type="Gene3D" id="2.30.30.940">
    <property type="match status" value="1"/>
</dbReference>
<dbReference type="SUPFAM" id="SSF52540">
    <property type="entry name" value="P-loop containing nucleoside triphosphate hydrolases"/>
    <property type="match status" value="2"/>
</dbReference>
<dbReference type="CDD" id="cd18809">
    <property type="entry name" value="SF1_C_RecD"/>
    <property type="match status" value="1"/>
</dbReference>
<proteinExistence type="predicted"/>
<dbReference type="Gene3D" id="3.40.50.300">
    <property type="entry name" value="P-loop containing nucleotide triphosphate hydrolases"/>
    <property type="match status" value="2"/>
</dbReference>
<dbReference type="GO" id="GO:0003678">
    <property type="term" value="F:DNA helicase activity"/>
    <property type="evidence" value="ECO:0007669"/>
    <property type="project" value="UniProtKB-ARBA"/>
</dbReference>
<keyword evidence="2" id="KW-0067">ATP-binding</keyword>
<dbReference type="SUPFAM" id="SSF55464">
    <property type="entry name" value="Origin of replication-binding domain, RBD-like"/>
    <property type="match status" value="1"/>
</dbReference>
<evidence type="ECO:0000256" key="2">
    <source>
        <dbReference type="ARBA" id="ARBA00022840"/>
    </source>
</evidence>
<protein>
    <submittedName>
        <fullName evidence="4">Unannotated protein</fullName>
    </submittedName>
</protein>
<gene>
    <name evidence="4" type="ORF">UFOPK1493_02268</name>
</gene>
<feature type="domain" description="TrwC relaxase" evidence="3">
    <location>
        <begin position="32"/>
        <end position="322"/>
    </location>
</feature>
<dbReference type="NCBIfam" id="NF041492">
    <property type="entry name" value="MobF"/>
    <property type="match status" value="1"/>
</dbReference>
<dbReference type="PANTHER" id="PTHR43788">
    <property type="entry name" value="DNA2/NAM7 HELICASE FAMILY MEMBER"/>
    <property type="match status" value="1"/>
</dbReference>
<dbReference type="InterPro" id="IPR027417">
    <property type="entry name" value="P-loop_NTPase"/>
</dbReference>
<dbReference type="PANTHER" id="PTHR43788:SF6">
    <property type="entry name" value="DNA HELICASE B"/>
    <property type="match status" value="1"/>
</dbReference>
<dbReference type="InterPro" id="IPR050534">
    <property type="entry name" value="Coronavir_polyprotein_1ab"/>
</dbReference>
<sequence length="1322" mass="143310">MSSWFTDYYPAGARGLPLVEVLSIAKLRVAQEAYQLSGVAESLDAYYTGAGEAEGVWFGGGAARLGLDGQVQPDDLRAVLAGCRPGAGGLTPNGEALRPHPRRVPGFDLTFKVPKSASVLYAVSDDPHVQGAIIDAGEIAIREAIGWLEREAIQVQRGSHNQAWLARQSDPSAGPRRLGTHGVVAAGFRHRTSRAGDPLLHWHCLVANLVEGTDGKWSAFAHPDLYRHARAAGEVFQAVFREQLTTTLGLEWRPGRHVPEIAGVPQQLIDVFSKRTDEIEHWLARTGTPDTPEGRQLAVWATRRSKGEVEHGRFDDGWKLEAIAHGWGPEEAELLVASAARLVVVETERGGARWHCVGRDSTNRTPGSLVEPDQWIAGLLDDLTAVSTTFTYPDLIEALAASQGPGATTWTLERLASQVLASSDAVPVNSGEIRRWTSRQMLEREQRFIGHFLTQVPSPAAADAAIAAVLAARPELGADQTEAIRLLGRSTSAVSVLIGPAGTGKTFTLDAVRATIEASGSTVIGAAPSARAAIELETGAGIPSSTLHSLLARNQPVIPGSVLVIDEAGMADLRILEAAVSRHVGHGGRVILVGDHRQLPEVGAGGGFAHAATHARTVAELTVNRRQDEAWEQDALGELRAGRVRTAVEAYVEHDRIDVHPTPGAMVDAAVDRWFEARLAGARPVLLAGTNDLVDRLNDAVLARLRSVGELDPTEGDPFGVGERIVLRRNATLPVEQSRDGRVANGQTGTVTGVTSSGLVVRLDGHQGEIVLPADYVSSAVSHAYALTIHRSQGGTWDQAIVVGADGLYREGAYVALSRGRAGNHVALTDPELAAIVADPDLDRHDTGLDPEPVLGVDDDLVRCFSRSRAKELAHTIDPDLTLVDRLERNLPLAELEEMVRYAATVEHDADRLVGSTVDQLEQRLDRTIHTAHHAHLGVAASPDDRHNVGIVSDLDDHAGTVTLRFTSADGTEASRQFGWNQLRILDSDTHPRELSPTARRTLADMVAPTVQQLDRWHAILDEHGVEPGEHSRFRNAARNIVERAAARLIAADPSWLHSLVGERPHDPAGAAVWHDTIAEIARHRLVHEIPDSTPGIGPRPSHDPDDWDRLNLHLGQTRVWLASTDRLQPTFPIRPSRRELHERRHELEDLFATAPKDARGLVDRLGCGQLDLDETGELLARASAQVDQRQRWIVDNWPHAIEFQEINRTLATGSWGPDPRLLASITGPADDPLIDAITHHDPWLRQALGELVDRDATWLTRDDVETLGAIADTRHRRGIGPAARLDHAQITDAFELLGAEPVQPSPMLTRDRESGFGIDLD</sequence>
<dbReference type="CDD" id="cd17933">
    <property type="entry name" value="DEXSc_RecD-like"/>
    <property type="match status" value="1"/>
</dbReference>
<reference evidence="4" key="1">
    <citation type="submission" date="2020-05" db="EMBL/GenBank/DDBJ databases">
        <authorList>
            <person name="Chiriac C."/>
            <person name="Salcher M."/>
            <person name="Ghai R."/>
            <person name="Kavagutti S V."/>
        </authorList>
    </citation>
    <scope>NUCLEOTIDE SEQUENCE</scope>
</reference>
<evidence type="ECO:0000259" key="3">
    <source>
        <dbReference type="Pfam" id="PF08751"/>
    </source>
</evidence>
<dbReference type="EMBL" id="CAEZSR010000087">
    <property type="protein sequence ID" value="CAB4568940.1"/>
    <property type="molecule type" value="Genomic_DNA"/>
</dbReference>